<dbReference type="SUPFAM" id="SSF53756">
    <property type="entry name" value="UDP-Glycosyltransferase/glycogen phosphorylase"/>
    <property type="match status" value="1"/>
</dbReference>
<name>A0A507BHK6_9PEZI</name>
<dbReference type="Gene3D" id="3.40.50.2000">
    <property type="entry name" value="Glycogen Phosphorylase B"/>
    <property type="match status" value="2"/>
</dbReference>
<dbReference type="OrthoDB" id="5835829at2759"/>
<dbReference type="InParanoid" id="A0A507BHK6"/>
<keyword evidence="3" id="KW-1185">Reference proteome</keyword>
<comment type="caution">
    <text evidence="2">The sequence shown here is derived from an EMBL/GenBank/DDBJ whole genome shotgun (WGS) entry which is preliminary data.</text>
</comment>
<evidence type="ECO:0000313" key="2">
    <source>
        <dbReference type="EMBL" id="TPX16030.1"/>
    </source>
</evidence>
<evidence type="ECO:0000256" key="1">
    <source>
        <dbReference type="ARBA" id="ARBA00022679"/>
    </source>
</evidence>
<evidence type="ECO:0000313" key="3">
    <source>
        <dbReference type="Proteomes" id="UP000319257"/>
    </source>
</evidence>
<proteinExistence type="predicted"/>
<dbReference type="CDD" id="cd03784">
    <property type="entry name" value="GT1_Gtf-like"/>
    <property type="match status" value="1"/>
</dbReference>
<gene>
    <name evidence="2" type="ORF">E0L32_000364</name>
</gene>
<dbReference type="InterPro" id="IPR002213">
    <property type="entry name" value="UDP_glucos_trans"/>
</dbReference>
<keyword evidence="1" id="KW-0808">Transferase</keyword>
<dbReference type="Proteomes" id="UP000319257">
    <property type="component" value="Unassembled WGS sequence"/>
</dbReference>
<accession>A0A507BHK6</accession>
<dbReference type="GO" id="GO:0008194">
    <property type="term" value="F:UDP-glycosyltransferase activity"/>
    <property type="evidence" value="ECO:0007669"/>
    <property type="project" value="InterPro"/>
</dbReference>
<dbReference type="AlphaFoldDB" id="A0A507BHK6"/>
<sequence>MADAPKKILLLSDPALGQLNVHLATAHALLNLYPSLQVHVAAHPSAANVVSRLSQRALETCPPAREPVHFHALENAQSQEEAYLLIPGAEVARHLGRNTWRNFLVADKLLNLINPWTKEKFLEAHDDIERVITEVRPDVIAVDPMFAPALTAARNSGIKWHLLMPLSMKDVYIGPDALWRIPLSGTGWPYPLPWYLVPLNILNSLALHLALARGAAWKEKRVFFREKTGKEATLFYIEPVQEGIPGWKALVPSLPEYEYPLRKLDYLIPCGPILQPVRDLKAQDAELDGWLAEGPTVYISLGSHRVMDEEWAVEMARALRLVFDEADSKAEDESEKEGKSEVGKLRVLWKLRKTGNQFLSAGRGDVDYDTGKGSTVYEILAKEIDSGRVRIVNWLDADPISVLASGHVVCAVHHGGANSSIEAIAPSAHSFGVPHVILAGWADCYDWAARIQYLGIGRWGNRKANPDWTTRELGKELIAVVCGPEAAGMKEKARALADRIQKHPPGREVAARTLMEGV</sequence>
<dbReference type="GeneID" id="41967811"/>
<protein>
    <submittedName>
        <fullName evidence="2">Uncharacterized protein</fullName>
    </submittedName>
</protein>
<dbReference type="STRING" id="1093900.A0A507BHK6"/>
<reference evidence="2 3" key="1">
    <citation type="submission" date="2019-06" db="EMBL/GenBank/DDBJ databases">
        <title>Draft genome sequence of the filamentous fungus Phialemoniopsis curvata isolated from diesel fuel.</title>
        <authorList>
            <person name="Varaljay V.A."/>
            <person name="Lyon W.J."/>
            <person name="Crouch A.L."/>
            <person name="Drake C.E."/>
            <person name="Hollomon J.M."/>
            <person name="Nadeau L.J."/>
            <person name="Nunn H.S."/>
            <person name="Stevenson B.S."/>
            <person name="Bojanowski C.L."/>
            <person name="Crookes-Goodson W.J."/>
        </authorList>
    </citation>
    <scope>NUCLEOTIDE SEQUENCE [LARGE SCALE GENOMIC DNA]</scope>
    <source>
        <strain evidence="2 3">D216</strain>
    </source>
</reference>
<dbReference type="EMBL" id="SKBQ01000001">
    <property type="protein sequence ID" value="TPX16030.1"/>
    <property type="molecule type" value="Genomic_DNA"/>
</dbReference>
<dbReference type="RefSeq" id="XP_030997741.1">
    <property type="nucleotide sequence ID" value="XM_031137962.1"/>
</dbReference>
<organism evidence="2 3">
    <name type="scientific">Thyridium curvatum</name>
    <dbReference type="NCBI Taxonomy" id="1093900"/>
    <lineage>
        <taxon>Eukaryota</taxon>
        <taxon>Fungi</taxon>
        <taxon>Dikarya</taxon>
        <taxon>Ascomycota</taxon>
        <taxon>Pezizomycotina</taxon>
        <taxon>Sordariomycetes</taxon>
        <taxon>Sordariomycetidae</taxon>
        <taxon>Thyridiales</taxon>
        <taxon>Thyridiaceae</taxon>
        <taxon>Thyridium</taxon>
    </lineage>
</organism>